<dbReference type="InterPro" id="IPR048020">
    <property type="entry name" value="Transpos_IS3"/>
</dbReference>
<accession>A0A839IVC7</accession>
<dbReference type="Proteomes" id="UP000565262">
    <property type="component" value="Unassembled WGS sequence"/>
</dbReference>
<dbReference type="NCBIfam" id="NF033516">
    <property type="entry name" value="transpos_IS3"/>
    <property type="match status" value="1"/>
</dbReference>
<dbReference type="Pfam" id="PF00665">
    <property type="entry name" value="rve"/>
    <property type="match status" value="1"/>
</dbReference>
<keyword evidence="3" id="KW-1185">Reference proteome</keyword>
<evidence type="ECO:0000259" key="1">
    <source>
        <dbReference type="PROSITE" id="PS50994"/>
    </source>
</evidence>
<reference evidence="2 3" key="1">
    <citation type="submission" date="2020-08" db="EMBL/GenBank/DDBJ databases">
        <title>Oceanospirillum sp. nov. isolated from marine sediment.</title>
        <authorList>
            <person name="Ji X."/>
        </authorList>
    </citation>
    <scope>NUCLEOTIDE SEQUENCE [LARGE SCALE GENOMIC DNA]</scope>
    <source>
        <strain evidence="2 3">D5</strain>
    </source>
</reference>
<evidence type="ECO:0000313" key="2">
    <source>
        <dbReference type="EMBL" id="MBB1489305.1"/>
    </source>
</evidence>
<evidence type="ECO:0000313" key="3">
    <source>
        <dbReference type="Proteomes" id="UP000565262"/>
    </source>
</evidence>
<dbReference type="GO" id="GO:0015074">
    <property type="term" value="P:DNA integration"/>
    <property type="evidence" value="ECO:0007669"/>
    <property type="project" value="InterPro"/>
</dbReference>
<dbReference type="InterPro" id="IPR012337">
    <property type="entry name" value="RNaseH-like_sf"/>
</dbReference>
<proteinExistence type="predicted"/>
<comment type="caution">
    <text evidence="2">The sequence shown here is derived from an EMBL/GenBank/DDBJ whole genome shotgun (WGS) entry which is preliminary data.</text>
</comment>
<gene>
    <name evidence="2" type="ORF">H4O21_22085</name>
</gene>
<dbReference type="Gene3D" id="3.30.420.10">
    <property type="entry name" value="Ribonuclease H-like superfamily/Ribonuclease H"/>
    <property type="match status" value="1"/>
</dbReference>
<dbReference type="InterPro" id="IPR001584">
    <property type="entry name" value="Integrase_cat-core"/>
</dbReference>
<dbReference type="Pfam" id="PF13333">
    <property type="entry name" value="rve_2"/>
    <property type="match status" value="1"/>
</dbReference>
<dbReference type="GO" id="GO:0003676">
    <property type="term" value="F:nucleic acid binding"/>
    <property type="evidence" value="ECO:0007669"/>
    <property type="project" value="InterPro"/>
</dbReference>
<dbReference type="SUPFAM" id="SSF53098">
    <property type="entry name" value="Ribonuclease H-like"/>
    <property type="match status" value="1"/>
</dbReference>
<feature type="domain" description="Integrase catalytic" evidence="1">
    <location>
        <begin position="65"/>
        <end position="228"/>
    </location>
</feature>
<sequence>MPFHWYSNRIIKSLADHHYPVSRGEARRLMKAAKVEVRQRKKFRVTTNSEHNKQVYDNVLDRHFRVENPNQAYVGDITYIWTNEGWLYLAVIIDLYSRKVVGWSMDKRMTARLVCDALTMAIWRRKPAQGLIIHSDQGSQYASHAYRRLIDKNGFTGSMSRKGNCWDNAVAESFFGTLKQERVQWRHYQTRQEAIADIREYIVMYYNEKRLHSYLGYMSPNDCEREFYRLQEAA</sequence>
<name>A0A839IVC7_9GAMM</name>
<dbReference type="PROSITE" id="PS50994">
    <property type="entry name" value="INTEGRASE"/>
    <property type="match status" value="1"/>
</dbReference>
<dbReference type="AlphaFoldDB" id="A0A839IVC7"/>
<dbReference type="PANTHER" id="PTHR46889">
    <property type="entry name" value="TRANSPOSASE INSF FOR INSERTION SEQUENCE IS3B-RELATED"/>
    <property type="match status" value="1"/>
</dbReference>
<protein>
    <submittedName>
        <fullName evidence="2">IS3 family transposase</fullName>
    </submittedName>
</protein>
<dbReference type="InterPro" id="IPR050900">
    <property type="entry name" value="Transposase_IS3/IS150/IS904"/>
</dbReference>
<dbReference type="PANTHER" id="PTHR46889:SF4">
    <property type="entry name" value="TRANSPOSASE INSO FOR INSERTION SEQUENCE ELEMENT IS911B-RELATED"/>
    <property type="match status" value="1"/>
</dbReference>
<organism evidence="2 3">
    <name type="scientific">Oceanospirillum sediminis</name>
    <dbReference type="NCBI Taxonomy" id="2760088"/>
    <lineage>
        <taxon>Bacteria</taxon>
        <taxon>Pseudomonadati</taxon>
        <taxon>Pseudomonadota</taxon>
        <taxon>Gammaproteobacteria</taxon>
        <taxon>Oceanospirillales</taxon>
        <taxon>Oceanospirillaceae</taxon>
        <taxon>Oceanospirillum</taxon>
    </lineage>
</organism>
<dbReference type="InterPro" id="IPR036397">
    <property type="entry name" value="RNaseH_sf"/>
</dbReference>
<dbReference type="EMBL" id="JACJFM010000050">
    <property type="protein sequence ID" value="MBB1489305.1"/>
    <property type="molecule type" value="Genomic_DNA"/>
</dbReference>